<dbReference type="RefSeq" id="WP_086274306.1">
    <property type="nucleotide sequence ID" value="NZ_NGKU01000001.1"/>
</dbReference>
<comment type="caution">
    <text evidence="1">The sequence shown here is derived from an EMBL/GenBank/DDBJ whole genome shotgun (WGS) entry which is preliminary data.</text>
</comment>
<evidence type="ECO:0000313" key="1">
    <source>
        <dbReference type="EMBL" id="OTN76335.1"/>
    </source>
</evidence>
<reference evidence="1 2" key="1">
    <citation type="submission" date="2017-05" db="EMBL/GenBank/DDBJ databases">
        <title>The Genome Sequence of Enterococcus sp. 8G7_MSG3316.</title>
        <authorList>
            <consortium name="The Broad Institute Genomics Platform"/>
            <consortium name="The Broad Institute Genomic Center for Infectious Diseases"/>
            <person name="Earl A."/>
            <person name="Manson A."/>
            <person name="Schwartman J."/>
            <person name="Gilmore M."/>
            <person name="Abouelleil A."/>
            <person name="Cao P."/>
            <person name="Chapman S."/>
            <person name="Cusick C."/>
            <person name="Shea T."/>
            <person name="Young S."/>
            <person name="Neafsey D."/>
            <person name="Nusbaum C."/>
            <person name="Birren B."/>
        </authorList>
    </citation>
    <scope>NUCLEOTIDE SEQUENCE [LARGE SCALE GENOMIC DNA]</scope>
    <source>
        <strain evidence="1 2">8G7_MSG3316</strain>
    </source>
</reference>
<name>A0A242A5M4_9ENTE</name>
<dbReference type="AlphaFoldDB" id="A0A242A5M4"/>
<gene>
    <name evidence="1" type="ORF">A5886_001412</name>
</gene>
<dbReference type="EMBL" id="NGKU01000001">
    <property type="protein sequence ID" value="OTN76335.1"/>
    <property type="molecule type" value="Genomic_DNA"/>
</dbReference>
<sequence>MTFFDVQKEQLKKAENLIKSDIIFTNEDFLKQDISKDFKNKLIKDGVFEEVYSGIYIRADSYVDDFLVRQMILPKGIFSNETALYIHDLTDKFPYTVWMNFPVGYKLPKNVPDYL</sequence>
<dbReference type="OrthoDB" id="9801429at2"/>
<accession>A0A242A5M4</accession>
<organism evidence="1 2">
    <name type="scientific">Candidatus Enterococcus testudinis</name>
    <dbReference type="NCBI Taxonomy" id="1834191"/>
    <lineage>
        <taxon>Bacteria</taxon>
        <taxon>Bacillati</taxon>
        <taxon>Bacillota</taxon>
        <taxon>Bacilli</taxon>
        <taxon>Lactobacillales</taxon>
        <taxon>Enterococcaceae</taxon>
        <taxon>Enterococcus</taxon>
    </lineage>
</organism>
<dbReference type="STRING" id="1834191.A5886_001412"/>
<keyword evidence="2" id="KW-1185">Reference proteome</keyword>
<proteinExistence type="predicted"/>
<evidence type="ECO:0000313" key="2">
    <source>
        <dbReference type="Proteomes" id="UP000195043"/>
    </source>
</evidence>
<dbReference type="Proteomes" id="UP000195043">
    <property type="component" value="Unassembled WGS sequence"/>
</dbReference>
<protein>
    <submittedName>
        <fullName evidence="1">Uncharacterized protein</fullName>
    </submittedName>
</protein>